<dbReference type="AlphaFoldDB" id="A0A0M2UTL6"/>
<evidence type="ECO:0000256" key="1">
    <source>
        <dbReference type="SAM" id="Phobius"/>
    </source>
</evidence>
<feature type="transmembrane region" description="Helical" evidence="1">
    <location>
        <begin position="63"/>
        <end position="82"/>
    </location>
</feature>
<accession>A0A0M2UTL6</accession>
<keyword evidence="1" id="KW-1133">Transmembrane helix</keyword>
<organism evidence="2 3">
    <name type="scientific">Candidatus Brocadia fulgida</name>
    <dbReference type="NCBI Taxonomy" id="380242"/>
    <lineage>
        <taxon>Bacteria</taxon>
        <taxon>Pseudomonadati</taxon>
        <taxon>Planctomycetota</taxon>
        <taxon>Candidatus Brocadiia</taxon>
        <taxon>Candidatus Brocadiales</taxon>
        <taxon>Candidatus Brocadiaceae</taxon>
        <taxon>Candidatus Brocadia</taxon>
    </lineage>
</organism>
<evidence type="ECO:0000313" key="3">
    <source>
        <dbReference type="Proteomes" id="UP000034954"/>
    </source>
</evidence>
<keyword evidence="3" id="KW-1185">Reference proteome</keyword>
<keyword evidence="1" id="KW-0472">Membrane</keyword>
<feature type="transmembrane region" description="Helical" evidence="1">
    <location>
        <begin position="88"/>
        <end position="108"/>
    </location>
</feature>
<feature type="transmembrane region" description="Helical" evidence="1">
    <location>
        <begin position="31"/>
        <end position="51"/>
    </location>
</feature>
<protein>
    <submittedName>
        <fullName evidence="2">Uncharacterized protein</fullName>
    </submittedName>
</protein>
<feature type="transmembrane region" description="Helical" evidence="1">
    <location>
        <begin position="120"/>
        <end position="139"/>
    </location>
</feature>
<dbReference type="EMBL" id="LAQJ01000194">
    <property type="protein sequence ID" value="KKO19413.1"/>
    <property type="molecule type" value="Genomic_DNA"/>
</dbReference>
<proteinExistence type="predicted"/>
<keyword evidence="1" id="KW-0812">Transmembrane</keyword>
<reference evidence="2 3" key="1">
    <citation type="journal article" date="2013" name="BMC Microbiol.">
        <title>Identification of the type II cytochrome c maturation pathway in anammox bacteria by comparative genomics.</title>
        <authorList>
            <person name="Ferousi C."/>
            <person name="Speth D.R."/>
            <person name="Reimann J."/>
            <person name="Op den Camp H.J."/>
            <person name="Allen J.W."/>
            <person name="Keltjens J.T."/>
            <person name="Jetten M.S."/>
        </authorList>
    </citation>
    <scope>NUCLEOTIDE SEQUENCE [LARGE SCALE GENOMIC DNA]</scope>
    <source>
        <strain evidence="2">RU1</strain>
    </source>
</reference>
<sequence>MHLLLLVSLFYLVKFEVDENDPIQHAQRVGKVANLTIFLGILGIILSVLALTISHGLAQRGYGFGYLTTGLFMIALGYGIRYRSQHCLYASIALFVALSCNFLVRFLIQHTTYLTLRFALCCWVSFRLICVIPSMRVLVATKVFPDKNNRFLKLFLKQKRT</sequence>
<comment type="caution">
    <text evidence="2">The sequence shown here is derived from an EMBL/GenBank/DDBJ whole genome shotgun (WGS) entry which is preliminary data.</text>
</comment>
<dbReference type="Proteomes" id="UP000034954">
    <property type="component" value="Unassembled WGS sequence"/>
</dbReference>
<name>A0A0M2UTL6_9BACT</name>
<evidence type="ECO:0000313" key="2">
    <source>
        <dbReference type="EMBL" id="KKO19413.1"/>
    </source>
</evidence>
<gene>
    <name evidence="2" type="ORF">BROFUL_01875</name>
</gene>